<dbReference type="AlphaFoldDB" id="M2YG95"/>
<dbReference type="Proteomes" id="UP000009877">
    <property type="component" value="Unassembled WGS sequence"/>
</dbReference>
<keyword evidence="1" id="KW-1133">Transmembrane helix</keyword>
<feature type="transmembrane region" description="Helical" evidence="1">
    <location>
        <begin position="87"/>
        <end position="108"/>
    </location>
</feature>
<evidence type="ECO:0000313" key="2">
    <source>
        <dbReference type="EMBL" id="EME37544.1"/>
    </source>
</evidence>
<accession>M2YG95</accession>
<keyword evidence="3" id="KW-1185">Reference proteome</keyword>
<protein>
    <submittedName>
        <fullName evidence="2">Uncharacterized protein</fullName>
    </submittedName>
</protein>
<comment type="caution">
    <text evidence="2">The sequence shown here is derived from an EMBL/GenBank/DDBJ whole genome shotgun (WGS) entry which is preliminary data.</text>
</comment>
<name>M2YG95_9MICC</name>
<gene>
    <name evidence="2" type="ORF">C884_01595</name>
</gene>
<feature type="transmembrane region" description="Helical" evidence="1">
    <location>
        <begin position="54"/>
        <end position="75"/>
    </location>
</feature>
<evidence type="ECO:0000313" key="3">
    <source>
        <dbReference type="Proteomes" id="UP000009877"/>
    </source>
</evidence>
<keyword evidence="1" id="KW-0472">Membrane</keyword>
<sequence length="109" mass="10926">MGMTALALALTAIVLSTICAAFVGVVLIEAQQFGDGTWAGMPRDSQIKASVLLAAQAVCGLMGLAAMAMGATAFLRRRGRGAGRMAMIVAALGPVVAWGTWSAASSVAA</sequence>
<dbReference type="EMBL" id="ANHZ02000003">
    <property type="protein sequence ID" value="EME37544.1"/>
    <property type="molecule type" value="Genomic_DNA"/>
</dbReference>
<reference evidence="2 3" key="1">
    <citation type="journal article" date="2014" name="Genome Announc.">
        <title>Draft Genome Sequence of Kocuria palustris PEL.</title>
        <authorList>
            <person name="Sharma G."/>
            <person name="Khatri I."/>
            <person name="Subramanian S."/>
        </authorList>
    </citation>
    <scope>NUCLEOTIDE SEQUENCE [LARGE SCALE GENOMIC DNA]</scope>
    <source>
        <strain evidence="2 3">PEL</strain>
    </source>
</reference>
<organism evidence="2 3">
    <name type="scientific">Kocuria palustris PEL</name>
    <dbReference type="NCBI Taxonomy" id="1236550"/>
    <lineage>
        <taxon>Bacteria</taxon>
        <taxon>Bacillati</taxon>
        <taxon>Actinomycetota</taxon>
        <taxon>Actinomycetes</taxon>
        <taxon>Micrococcales</taxon>
        <taxon>Micrococcaceae</taxon>
        <taxon>Kocuria</taxon>
    </lineage>
</organism>
<evidence type="ECO:0000256" key="1">
    <source>
        <dbReference type="SAM" id="Phobius"/>
    </source>
</evidence>
<proteinExistence type="predicted"/>
<keyword evidence="1" id="KW-0812">Transmembrane</keyword>